<keyword evidence="1" id="KW-1133">Transmembrane helix</keyword>
<dbReference type="RefSeq" id="WP_067644319.1">
    <property type="nucleotide sequence ID" value="NZ_CP015249.1"/>
</dbReference>
<dbReference type="OrthoDB" id="319710at2"/>
<evidence type="ECO:0000313" key="3">
    <source>
        <dbReference type="EMBL" id="ANB16810.1"/>
    </source>
</evidence>
<reference evidence="3 4" key="1">
    <citation type="submission" date="2016-04" db="EMBL/GenBank/DDBJ databases">
        <title>Complete genome sequence of Dokdonella koreensis DS-123T.</title>
        <authorList>
            <person name="Kim J.F."/>
            <person name="Lee H."/>
            <person name="Kwak M.-J."/>
        </authorList>
    </citation>
    <scope>NUCLEOTIDE SEQUENCE [LARGE SCALE GENOMIC DNA]</scope>
    <source>
        <strain evidence="3 4">DS-123</strain>
    </source>
</reference>
<feature type="domain" description="Phospholipid/glycerol acyltransferase" evidence="2">
    <location>
        <begin position="88"/>
        <end position="226"/>
    </location>
</feature>
<dbReference type="CDD" id="cd07990">
    <property type="entry name" value="LPLAT_LCLAT1-like"/>
    <property type="match status" value="1"/>
</dbReference>
<dbReference type="GO" id="GO:0016746">
    <property type="term" value="F:acyltransferase activity"/>
    <property type="evidence" value="ECO:0007669"/>
    <property type="project" value="UniProtKB-KW"/>
</dbReference>
<dbReference type="InterPro" id="IPR002123">
    <property type="entry name" value="Plipid/glycerol_acylTrfase"/>
</dbReference>
<keyword evidence="4" id="KW-1185">Reference proteome</keyword>
<dbReference type="AlphaFoldDB" id="A0A160DSF1"/>
<evidence type="ECO:0000256" key="1">
    <source>
        <dbReference type="SAM" id="Phobius"/>
    </source>
</evidence>
<keyword evidence="1" id="KW-0472">Membrane</keyword>
<dbReference type="PANTHER" id="PTHR10983:SF16">
    <property type="entry name" value="LYSOCARDIOLIPIN ACYLTRANSFERASE 1"/>
    <property type="match status" value="1"/>
</dbReference>
<evidence type="ECO:0000259" key="2">
    <source>
        <dbReference type="SMART" id="SM00563"/>
    </source>
</evidence>
<organism evidence="3 4">
    <name type="scientific">Dokdonella koreensis DS-123</name>
    <dbReference type="NCBI Taxonomy" id="1300342"/>
    <lineage>
        <taxon>Bacteria</taxon>
        <taxon>Pseudomonadati</taxon>
        <taxon>Pseudomonadota</taxon>
        <taxon>Gammaproteobacteria</taxon>
        <taxon>Lysobacterales</taxon>
        <taxon>Rhodanobacteraceae</taxon>
        <taxon>Dokdonella</taxon>
    </lineage>
</organism>
<accession>A0A160DSF1</accession>
<dbReference type="Proteomes" id="UP000076830">
    <property type="component" value="Chromosome"/>
</dbReference>
<name>A0A160DSF1_9GAMM</name>
<keyword evidence="3" id="KW-0012">Acyltransferase</keyword>
<dbReference type="PANTHER" id="PTHR10983">
    <property type="entry name" value="1-ACYLGLYCEROL-3-PHOSPHATE ACYLTRANSFERASE-RELATED"/>
    <property type="match status" value="1"/>
</dbReference>
<dbReference type="NCBIfam" id="NF010621">
    <property type="entry name" value="PRK14014.1"/>
    <property type="match status" value="1"/>
</dbReference>
<dbReference type="STRING" id="1300342.I596_774"/>
<dbReference type="Pfam" id="PF01553">
    <property type="entry name" value="Acyltransferase"/>
    <property type="match status" value="1"/>
</dbReference>
<gene>
    <name evidence="3" type="ORF">I596_774</name>
</gene>
<evidence type="ECO:0000313" key="4">
    <source>
        <dbReference type="Proteomes" id="UP000076830"/>
    </source>
</evidence>
<proteinExistence type="predicted"/>
<dbReference type="EMBL" id="CP015249">
    <property type="protein sequence ID" value="ANB16810.1"/>
    <property type="molecule type" value="Genomic_DNA"/>
</dbReference>
<feature type="transmembrane region" description="Helical" evidence="1">
    <location>
        <begin position="116"/>
        <end position="135"/>
    </location>
</feature>
<dbReference type="KEGG" id="dko:I596_774"/>
<keyword evidence="1" id="KW-0812">Transmembrane</keyword>
<protein>
    <submittedName>
        <fullName evidence="3">Acyltransferase</fullName>
    </submittedName>
</protein>
<keyword evidence="3" id="KW-0808">Transferase</keyword>
<sequence length="294" mass="33368">MRVVATAVRAVTAAVLIGVSTLVHALPLFVLAMLKVLVPVAAFRRRLSRALVVLAESWIGFNSGLMARLGRTQVRVSGMEGLRYDEWYLVVCNHQSWVDIPVLQRVFNRRIPFLRFFLKSQLIWVPVLGLAWWALDFPFMKRYSRNTLARHPELRGKDLEATRRACAKYRDMPVSVMNFVEGTRLTADKHAQQRSPYRHLLQPRAGGVAFVLEAMGDLLDAVVDVTLVYPQGRPTVLDLLCGRVREVRVQVRRLPVPLALLQGGYDDAAARARFQDWINRLWREKDATIAGSLS</sequence>
<dbReference type="SMART" id="SM00563">
    <property type="entry name" value="PlsC"/>
    <property type="match status" value="1"/>
</dbReference>
<dbReference type="SUPFAM" id="SSF69593">
    <property type="entry name" value="Glycerol-3-phosphate (1)-acyltransferase"/>
    <property type="match status" value="1"/>
</dbReference>